<reference evidence="10" key="1">
    <citation type="submission" date="2021-02" db="EMBL/GenBank/DDBJ databases">
        <authorList>
            <person name="Dougan E. K."/>
            <person name="Rhodes N."/>
            <person name="Thang M."/>
            <person name="Chan C."/>
        </authorList>
    </citation>
    <scope>NUCLEOTIDE SEQUENCE</scope>
</reference>
<keyword evidence="4" id="KW-0812">Transmembrane</keyword>
<comment type="caution">
    <text evidence="10">The sequence shown here is derived from an EMBL/GenBank/DDBJ whole genome shotgun (WGS) entry which is preliminary data.</text>
</comment>
<dbReference type="InterPro" id="IPR023393">
    <property type="entry name" value="START-like_dom_sf"/>
</dbReference>
<evidence type="ECO:0000256" key="7">
    <source>
        <dbReference type="ARBA" id="ARBA00022989"/>
    </source>
</evidence>
<gene>
    <name evidence="10" type="ORF">PGLA2088_LOCUS9467</name>
</gene>
<dbReference type="AlphaFoldDB" id="A0A813ILQ4"/>
<keyword evidence="5" id="KW-0460">Magnesium</keyword>
<accession>A0A813ILQ4</accession>
<dbReference type="GO" id="GO:0004427">
    <property type="term" value="F:inorganic diphosphate phosphatase activity"/>
    <property type="evidence" value="ECO:0007669"/>
    <property type="project" value="InterPro"/>
</dbReference>
<keyword evidence="3" id="KW-0813">Transport</keyword>
<keyword evidence="6" id="KW-1278">Translocase</keyword>
<evidence type="ECO:0000313" key="10">
    <source>
        <dbReference type="EMBL" id="CAE8652129.1"/>
    </source>
</evidence>
<evidence type="ECO:0000256" key="4">
    <source>
        <dbReference type="ARBA" id="ARBA00022692"/>
    </source>
</evidence>
<name>A0A813ILQ4_POLGL</name>
<dbReference type="InterPro" id="IPR004131">
    <property type="entry name" value="PPase-energised_H-pump"/>
</dbReference>
<dbReference type="GO" id="GO:0009678">
    <property type="term" value="F:diphosphate hydrolysis-driven proton transmembrane transporter activity"/>
    <property type="evidence" value="ECO:0007669"/>
    <property type="project" value="UniProtKB-EC"/>
</dbReference>
<dbReference type="EC" id="7.1.3.1" evidence="2"/>
<dbReference type="GO" id="GO:0016020">
    <property type="term" value="C:membrane"/>
    <property type="evidence" value="ECO:0007669"/>
    <property type="project" value="InterPro"/>
</dbReference>
<keyword evidence="8" id="KW-0406">Ion transport</keyword>
<dbReference type="EMBL" id="CAJNNW010010471">
    <property type="protein sequence ID" value="CAE8652129.1"/>
    <property type="molecule type" value="Genomic_DNA"/>
</dbReference>
<protein>
    <recommendedName>
        <fullName evidence="2">H(+)-exporting diphosphatase</fullName>
        <ecNumber evidence="2">7.1.3.1</ecNumber>
    </recommendedName>
</protein>
<dbReference type="SUPFAM" id="SSF55961">
    <property type="entry name" value="Bet v1-like"/>
    <property type="match status" value="1"/>
</dbReference>
<dbReference type="GO" id="GO:0012505">
    <property type="term" value="C:endomembrane system"/>
    <property type="evidence" value="ECO:0007669"/>
    <property type="project" value="UniProtKB-SubCell"/>
</dbReference>
<evidence type="ECO:0000313" key="11">
    <source>
        <dbReference type="Proteomes" id="UP000626109"/>
    </source>
</evidence>
<dbReference type="Pfam" id="PF03030">
    <property type="entry name" value="H_PPase"/>
    <property type="match status" value="1"/>
</dbReference>
<evidence type="ECO:0000256" key="3">
    <source>
        <dbReference type="ARBA" id="ARBA00022448"/>
    </source>
</evidence>
<evidence type="ECO:0000256" key="9">
    <source>
        <dbReference type="ARBA" id="ARBA00023136"/>
    </source>
</evidence>
<dbReference type="Gene3D" id="3.30.530.20">
    <property type="match status" value="1"/>
</dbReference>
<keyword evidence="7" id="KW-1133">Transmembrane helix</keyword>
<evidence type="ECO:0000256" key="2">
    <source>
        <dbReference type="ARBA" id="ARBA00013242"/>
    </source>
</evidence>
<comment type="subcellular location">
    <subcellularLocation>
        <location evidence="1">Endomembrane system</location>
        <topology evidence="1">Multi-pass membrane protein</topology>
    </subcellularLocation>
</comment>
<evidence type="ECO:0000256" key="6">
    <source>
        <dbReference type="ARBA" id="ARBA00022967"/>
    </source>
</evidence>
<organism evidence="10 11">
    <name type="scientific">Polarella glacialis</name>
    <name type="common">Dinoflagellate</name>
    <dbReference type="NCBI Taxonomy" id="89957"/>
    <lineage>
        <taxon>Eukaryota</taxon>
        <taxon>Sar</taxon>
        <taxon>Alveolata</taxon>
        <taxon>Dinophyceae</taxon>
        <taxon>Suessiales</taxon>
        <taxon>Suessiaceae</taxon>
        <taxon>Polarella</taxon>
    </lineage>
</organism>
<evidence type="ECO:0000256" key="5">
    <source>
        <dbReference type="ARBA" id="ARBA00022842"/>
    </source>
</evidence>
<evidence type="ECO:0000256" key="8">
    <source>
        <dbReference type="ARBA" id="ARBA00023065"/>
    </source>
</evidence>
<proteinExistence type="predicted"/>
<dbReference type="Proteomes" id="UP000626109">
    <property type="component" value="Unassembled WGS sequence"/>
</dbReference>
<evidence type="ECO:0000256" key="1">
    <source>
        <dbReference type="ARBA" id="ARBA00004127"/>
    </source>
</evidence>
<sequence length="405" mass="44715">MCVLQLLRLHLTTPGSNVLILCFSLFLINSGQSWVAARKYILYGLLIDKKGDPVGPDSDEFANLKVGVMIGGPFEDVSGPALNNFIKFVGVFAFVTEGMYDPTPERTWPYGFACIFASLVLVAASKWGLSLGLSCVTSFLKQRQLQREKLEARHVQEEDAYDEDALEDNGLVGGVAVGNQNGEASLHTADWPKKEFGVELQITTGNYLCDSETAVSKKEADWSKSPWDEAKLADAIPITFGRFDVPDAEPIDVFNALSDILSQKSWDPLVGAVSVLGDFPNEVARGAAVTFVAHPFPDRQVYQWQVYNATRDQSEMMVAFSTRRNDQLHKLKEQEAWPAVQAENCLGAYWVVALPQGGCHVVFSSMVNSHPPWPITAQFVFNLLCASQTRLYILEALQTHYAAPV</sequence>
<keyword evidence="9" id="KW-0472">Membrane</keyword>